<accession>A0A9N9TKN1</accession>
<dbReference type="Proteomes" id="UP001153712">
    <property type="component" value="Chromosome 3"/>
</dbReference>
<proteinExistence type="predicted"/>
<evidence type="ECO:0000313" key="2">
    <source>
        <dbReference type="EMBL" id="CAG9859987.1"/>
    </source>
</evidence>
<keyword evidence="3" id="KW-1185">Reference proteome</keyword>
<dbReference type="EMBL" id="OU900096">
    <property type="protein sequence ID" value="CAG9859987.1"/>
    <property type="molecule type" value="Genomic_DNA"/>
</dbReference>
<evidence type="ECO:0000313" key="3">
    <source>
        <dbReference type="Proteomes" id="UP001153712"/>
    </source>
</evidence>
<gene>
    <name evidence="2" type="ORF">PHYEVI_LOCUS6346</name>
</gene>
<organism evidence="2 3">
    <name type="scientific">Phyllotreta striolata</name>
    <name type="common">Striped flea beetle</name>
    <name type="synonym">Crioceris striolata</name>
    <dbReference type="NCBI Taxonomy" id="444603"/>
    <lineage>
        <taxon>Eukaryota</taxon>
        <taxon>Metazoa</taxon>
        <taxon>Ecdysozoa</taxon>
        <taxon>Arthropoda</taxon>
        <taxon>Hexapoda</taxon>
        <taxon>Insecta</taxon>
        <taxon>Pterygota</taxon>
        <taxon>Neoptera</taxon>
        <taxon>Endopterygota</taxon>
        <taxon>Coleoptera</taxon>
        <taxon>Polyphaga</taxon>
        <taxon>Cucujiformia</taxon>
        <taxon>Chrysomeloidea</taxon>
        <taxon>Chrysomelidae</taxon>
        <taxon>Galerucinae</taxon>
        <taxon>Alticini</taxon>
        <taxon>Phyllotreta</taxon>
    </lineage>
</organism>
<name>A0A9N9TKN1_PHYSR</name>
<feature type="transmembrane region" description="Helical" evidence="1">
    <location>
        <begin position="116"/>
        <end position="143"/>
    </location>
</feature>
<sequence>MYILHEYLSAYASSTPAYFSLYSFLLSIYYSLIYCIPSNSVYLLYVCYFRLASRSNWLPLLHPEGSTFSRTLIDYERPPPYYPGFFGCRSFIKTYYLPISWFFFKSSRTLRIFTRFLLVLYFSLLLIYSIILLYPIFFLFYVYNMQFGIPLRNRMISDSDYHLMCRECRWNWL</sequence>
<evidence type="ECO:0000256" key="1">
    <source>
        <dbReference type="SAM" id="Phobius"/>
    </source>
</evidence>
<feature type="transmembrane region" description="Helical" evidence="1">
    <location>
        <begin position="17"/>
        <end position="35"/>
    </location>
</feature>
<protein>
    <submittedName>
        <fullName evidence="2">Uncharacterized protein</fullName>
    </submittedName>
</protein>
<keyword evidence="1" id="KW-1133">Transmembrane helix</keyword>
<keyword evidence="1" id="KW-0472">Membrane</keyword>
<reference evidence="2" key="1">
    <citation type="submission" date="2022-01" db="EMBL/GenBank/DDBJ databases">
        <authorList>
            <person name="King R."/>
        </authorList>
    </citation>
    <scope>NUCLEOTIDE SEQUENCE</scope>
</reference>
<dbReference type="AlphaFoldDB" id="A0A9N9TKN1"/>
<keyword evidence="1" id="KW-0812">Transmembrane</keyword>